<comment type="caution">
    <text evidence="5">The sequence shown here is derived from an EMBL/GenBank/DDBJ whole genome shotgun (WGS) entry which is preliminary data.</text>
</comment>
<dbReference type="InterPro" id="IPR036388">
    <property type="entry name" value="WH-like_DNA-bd_sf"/>
</dbReference>
<feature type="repeat" description="TPR" evidence="1">
    <location>
        <begin position="119"/>
        <end position="152"/>
    </location>
</feature>
<keyword evidence="6" id="KW-1185">Reference proteome</keyword>
<dbReference type="PANTHER" id="PTHR10098">
    <property type="entry name" value="RAPSYN-RELATED"/>
    <property type="match status" value="1"/>
</dbReference>
<dbReference type="InterPro" id="IPR016032">
    <property type="entry name" value="Sig_transdc_resp-reg_C-effctor"/>
</dbReference>
<proteinExistence type="predicted"/>
<dbReference type="eggNOG" id="COG0457">
    <property type="taxonomic scope" value="Bacteria"/>
</dbReference>
<dbReference type="InterPro" id="IPR011990">
    <property type="entry name" value="TPR-like_helical_dom_sf"/>
</dbReference>
<dbReference type="Gene3D" id="1.25.40.10">
    <property type="entry name" value="Tetratricopeptide repeat domain"/>
    <property type="match status" value="2"/>
</dbReference>
<dbReference type="InterPro" id="IPR000792">
    <property type="entry name" value="Tscrpt_reg_LuxR_C"/>
</dbReference>
<protein>
    <recommendedName>
        <fullName evidence="4">HTH luxR-type domain-containing protein</fullName>
    </recommendedName>
</protein>
<dbReference type="STRING" id="1237149.C900_05199"/>
<dbReference type="GO" id="GO:0003677">
    <property type="term" value="F:DNA binding"/>
    <property type="evidence" value="ECO:0007669"/>
    <property type="project" value="InterPro"/>
</dbReference>
<keyword evidence="3" id="KW-0472">Membrane</keyword>
<evidence type="ECO:0000256" key="2">
    <source>
        <dbReference type="SAM" id="Coils"/>
    </source>
</evidence>
<gene>
    <name evidence="5" type="ORF">C900_05199</name>
</gene>
<organism evidence="5 6">
    <name type="scientific">Fulvivirga imtechensis AK7</name>
    <dbReference type="NCBI Taxonomy" id="1237149"/>
    <lineage>
        <taxon>Bacteria</taxon>
        <taxon>Pseudomonadati</taxon>
        <taxon>Bacteroidota</taxon>
        <taxon>Cytophagia</taxon>
        <taxon>Cytophagales</taxon>
        <taxon>Fulvivirgaceae</taxon>
        <taxon>Fulvivirga</taxon>
    </lineage>
</organism>
<name>L8JWI8_9BACT</name>
<dbReference type="RefSeq" id="WP_009578169.1">
    <property type="nucleotide sequence ID" value="NZ_AMZN01000008.1"/>
</dbReference>
<dbReference type="EMBL" id="AMZN01000008">
    <property type="protein sequence ID" value="ELR73150.1"/>
    <property type="molecule type" value="Genomic_DNA"/>
</dbReference>
<feature type="transmembrane region" description="Helical" evidence="3">
    <location>
        <begin position="395"/>
        <end position="415"/>
    </location>
</feature>
<dbReference type="SUPFAM" id="SSF46894">
    <property type="entry name" value="C-terminal effector domain of the bipartite response regulators"/>
    <property type="match status" value="1"/>
</dbReference>
<dbReference type="SMART" id="SM00421">
    <property type="entry name" value="HTH_LUXR"/>
    <property type="match status" value="1"/>
</dbReference>
<dbReference type="GO" id="GO:0006355">
    <property type="term" value="P:regulation of DNA-templated transcription"/>
    <property type="evidence" value="ECO:0007669"/>
    <property type="project" value="InterPro"/>
</dbReference>
<dbReference type="PANTHER" id="PTHR10098:SF108">
    <property type="entry name" value="TETRATRICOPEPTIDE REPEAT PROTEIN 28"/>
    <property type="match status" value="1"/>
</dbReference>
<dbReference type="AlphaFoldDB" id="L8JWI8"/>
<accession>L8JWI8</accession>
<reference evidence="5 6" key="1">
    <citation type="submission" date="2012-12" db="EMBL/GenBank/DDBJ databases">
        <title>Genome assembly of Fulvivirga imtechensis AK7.</title>
        <authorList>
            <person name="Nupur N."/>
            <person name="Khatri I."/>
            <person name="Kumar R."/>
            <person name="Subramanian S."/>
            <person name="Pinnaka A."/>
        </authorList>
    </citation>
    <scope>NUCLEOTIDE SEQUENCE [LARGE SCALE GENOMIC DNA]</scope>
    <source>
        <strain evidence="5 6">AK7</strain>
    </source>
</reference>
<dbReference type="Proteomes" id="UP000011135">
    <property type="component" value="Unassembled WGS sequence"/>
</dbReference>
<feature type="coiled-coil region" evidence="2">
    <location>
        <begin position="429"/>
        <end position="456"/>
    </location>
</feature>
<dbReference type="InterPro" id="IPR019734">
    <property type="entry name" value="TPR_rpt"/>
</dbReference>
<evidence type="ECO:0000313" key="5">
    <source>
        <dbReference type="EMBL" id="ELR73150.1"/>
    </source>
</evidence>
<dbReference type="SMART" id="SM00028">
    <property type="entry name" value="TPR"/>
    <property type="match status" value="5"/>
</dbReference>
<sequence length="620" mass="71592">MKALMSYLIFLCALYPLLAQKKSIDQLEAELLSAEDTVRVLLLDDLCVQYSRKNAKKALEYGLLGLEEAKKLNYDKGLAYLCNDIGVVYGIQNNYDKALSYFLESYRHKEKMKDTAAMASSLTNVALIYKHEGDYEQALRYLHDAYDITKNISQKEKAKGLNVLAVAYTEHGEYKQAETLFTEMLQTAQTAGLPDLEAEAMKNLAWHHFQKNDLATSLEWYNKALLYETERQNPEGKAGVLMNMSRILLANGERSQALANLREAAELFTTAGNKNRLITTYVALTQACLEDMEFNRAIGYAQEGLLLAKETNIKSRERDFLLYLHKCYDSLHQKNEALTYYKGYASVKDSLLNEKKIAELASMRSQFDLDMLEKELVIKEKDLLLKSAELKKQKVTTYLATGCLLLVLTTSFAFIRKQKIKIKLSNMAKKLQERELENLRLKKIHLQEELSFKKKRLTTYTLSVVQKNNLMQEIKEDVNTICGKIDTNGISKDLQKLKTKLNYSINVDNDWEQFKLYFEQVHRDFFKILKKSYPQLTNNELRLCALVRLNMSIKEMANILGISPQSVKMARHRLRKKLDMRSEEDFNDFFLKLEQVEEVNSQARQVQYDLKNGMAQINGY</sequence>
<keyword evidence="2" id="KW-0175">Coiled coil</keyword>
<dbReference type="OrthoDB" id="1523128at2"/>
<keyword evidence="3" id="KW-0812">Transmembrane</keyword>
<dbReference type="PROSITE" id="PS50005">
    <property type="entry name" value="TPR"/>
    <property type="match status" value="1"/>
</dbReference>
<evidence type="ECO:0000313" key="6">
    <source>
        <dbReference type="Proteomes" id="UP000011135"/>
    </source>
</evidence>
<evidence type="ECO:0000256" key="1">
    <source>
        <dbReference type="PROSITE-ProRule" id="PRU00339"/>
    </source>
</evidence>
<feature type="domain" description="HTH luxR-type" evidence="4">
    <location>
        <begin position="533"/>
        <end position="590"/>
    </location>
</feature>
<keyword evidence="3" id="KW-1133">Transmembrane helix</keyword>
<dbReference type="SUPFAM" id="SSF48452">
    <property type="entry name" value="TPR-like"/>
    <property type="match status" value="2"/>
</dbReference>
<evidence type="ECO:0000259" key="4">
    <source>
        <dbReference type="SMART" id="SM00421"/>
    </source>
</evidence>
<feature type="coiled-coil region" evidence="2">
    <location>
        <begin position="17"/>
        <end position="44"/>
    </location>
</feature>
<evidence type="ECO:0000256" key="3">
    <source>
        <dbReference type="SAM" id="Phobius"/>
    </source>
</evidence>
<keyword evidence="1" id="KW-0802">TPR repeat</keyword>
<dbReference type="Gene3D" id="1.10.10.10">
    <property type="entry name" value="Winged helix-like DNA-binding domain superfamily/Winged helix DNA-binding domain"/>
    <property type="match status" value="1"/>
</dbReference>
<dbReference type="Pfam" id="PF13424">
    <property type="entry name" value="TPR_12"/>
    <property type="match status" value="1"/>
</dbReference>